<evidence type="ECO:0000313" key="3">
    <source>
        <dbReference type="Proteomes" id="UP001250214"/>
    </source>
</evidence>
<dbReference type="Gene3D" id="3.30.530.20">
    <property type="match status" value="1"/>
</dbReference>
<accession>A0ABU2H2J6</accession>
<name>A0ABU2H2J6_9ACTN</name>
<evidence type="ECO:0000256" key="1">
    <source>
        <dbReference type="SAM" id="MobiDB-lite"/>
    </source>
</evidence>
<protein>
    <submittedName>
        <fullName evidence="2">DUF4287 domain-containing protein</fullName>
    </submittedName>
</protein>
<keyword evidence="3" id="KW-1185">Reference proteome</keyword>
<organism evidence="2 3">
    <name type="scientific">Lipingzhangella rawalii</name>
    <dbReference type="NCBI Taxonomy" id="2055835"/>
    <lineage>
        <taxon>Bacteria</taxon>
        <taxon>Bacillati</taxon>
        <taxon>Actinomycetota</taxon>
        <taxon>Actinomycetes</taxon>
        <taxon>Streptosporangiales</taxon>
        <taxon>Nocardiopsidaceae</taxon>
        <taxon>Lipingzhangella</taxon>
    </lineage>
</organism>
<dbReference type="Proteomes" id="UP001250214">
    <property type="component" value="Unassembled WGS sequence"/>
</dbReference>
<comment type="caution">
    <text evidence="2">The sequence shown here is derived from an EMBL/GenBank/DDBJ whole genome shotgun (WGS) entry which is preliminary data.</text>
</comment>
<dbReference type="InterPro" id="IPR023393">
    <property type="entry name" value="START-like_dom_sf"/>
</dbReference>
<dbReference type="SUPFAM" id="SSF55961">
    <property type="entry name" value="Bet v1-like"/>
    <property type="match status" value="1"/>
</dbReference>
<gene>
    <name evidence="2" type="ORF">RIF23_02110</name>
</gene>
<reference evidence="3" key="1">
    <citation type="submission" date="2023-07" db="EMBL/GenBank/DDBJ databases">
        <title>Novel species in the genus Lipingzhangella isolated from Sambhar Salt Lake.</title>
        <authorList>
            <person name="Jiya N."/>
            <person name="Kajale S."/>
            <person name="Sharma A."/>
        </authorList>
    </citation>
    <scope>NUCLEOTIDE SEQUENCE [LARGE SCALE GENOMIC DNA]</scope>
    <source>
        <strain evidence="3">LS1_29</strain>
    </source>
</reference>
<dbReference type="RefSeq" id="WP_310910599.1">
    <property type="nucleotide sequence ID" value="NZ_JAVLVT010000001.1"/>
</dbReference>
<dbReference type="EMBL" id="JAVLVT010000001">
    <property type="protein sequence ID" value="MDS1269085.1"/>
    <property type="molecule type" value="Genomic_DNA"/>
</dbReference>
<proteinExistence type="predicted"/>
<dbReference type="InterPro" id="IPR025629">
    <property type="entry name" value="DUF4287"/>
</dbReference>
<feature type="region of interest" description="Disordered" evidence="1">
    <location>
        <begin position="1"/>
        <end position="23"/>
    </location>
</feature>
<dbReference type="Pfam" id="PF14117">
    <property type="entry name" value="DUF4287"/>
    <property type="match status" value="1"/>
</dbReference>
<sequence length="200" mass="22225">MSTNSPDPSPPDDGPPTSEVGAVRYSAETIRRTTGRPREEWFALLDAWGALSRSHAEIARWLTEHHQVPGWWAQTLTVAYEQDRGIRAPGQRRDGTFSATASRTLNVPAELAFAAFADPQLRQRWLPDVSLSVRRESAPRNFRADVVEDSSRLVVGITAKGPSRCQVSVEQERLADAAAAAHSKTRWRERLAVLSELMDP</sequence>
<evidence type="ECO:0000313" key="2">
    <source>
        <dbReference type="EMBL" id="MDS1269085.1"/>
    </source>
</evidence>